<dbReference type="InParanoid" id="A0A7J8GLA5"/>
<proteinExistence type="predicted"/>
<name>A0A7J8GLA5_MOLMO</name>
<protein>
    <submittedName>
        <fullName evidence="1">Uncharacterized protein</fullName>
    </submittedName>
</protein>
<keyword evidence="2" id="KW-1185">Reference proteome</keyword>
<dbReference type="AlphaFoldDB" id="A0A7J8GLA5"/>
<accession>A0A7J8GLA5</accession>
<dbReference type="Proteomes" id="UP000550707">
    <property type="component" value="Unassembled WGS sequence"/>
</dbReference>
<evidence type="ECO:0000313" key="1">
    <source>
        <dbReference type="EMBL" id="KAF6460571.1"/>
    </source>
</evidence>
<sequence>MYGAAGERAIRMRGAPMGARVEGAPWAGGDKLEEATRVQVGGSTVWRSVQRGKKKAFICGKRREGRRCRDQVKVRQGNIRGSRWRDPHPEGQAWLTVDVLRSPCCWGEEQGQGLSQGGGFCRTGWLYWM</sequence>
<comment type="caution">
    <text evidence="1">The sequence shown here is derived from an EMBL/GenBank/DDBJ whole genome shotgun (WGS) entry which is preliminary data.</text>
</comment>
<gene>
    <name evidence="1" type="ORF">HJG59_011483</name>
</gene>
<evidence type="ECO:0000313" key="2">
    <source>
        <dbReference type="Proteomes" id="UP000550707"/>
    </source>
</evidence>
<dbReference type="EMBL" id="JACASF010000009">
    <property type="protein sequence ID" value="KAF6460571.1"/>
    <property type="molecule type" value="Genomic_DNA"/>
</dbReference>
<organism evidence="1 2">
    <name type="scientific">Molossus molossus</name>
    <name type="common">Pallas' mastiff bat</name>
    <name type="synonym">Vespertilio molossus</name>
    <dbReference type="NCBI Taxonomy" id="27622"/>
    <lineage>
        <taxon>Eukaryota</taxon>
        <taxon>Metazoa</taxon>
        <taxon>Chordata</taxon>
        <taxon>Craniata</taxon>
        <taxon>Vertebrata</taxon>
        <taxon>Euteleostomi</taxon>
        <taxon>Mammalia</taxon>
        <taxon>Eutheria</taxon>
        <taxon>Laurasiatheria</taxon>
        <taxon>Chiroptera</taxon>
        <taxon>Yangochiroptera</taxon>
        <taxon>Molossidae</taxon>
        <taxon>Molossus</taxon>
    </lineage>
</organism>
<reference evidence="1 2" key="1">
    <citation type="journal article" date="2020" name="Nature">
        <title>Six reference-quality genomes reveal evolution of bat adaptations.</title>
        <authorList>
            <person name="Jebb D."/>
            <person name="Huang Z."/>
            <person name="Pippel M."/>
            <person name="Hughes G.M."/>
            <person name="Lavrichenko K."/>
            <person name="Devanna P."/>
            <person name="Winkler S."/>
            <person name="Jermiin L.S."/>
            <person name="Skirmuntt E.C."/>
            <person name="Katzourakis A."/>
            <person name="Burkitt-Gray L."/>
            <person name="Ray D.A."/>
            <person name="Sullivan K.A.M."/>
            <person name="Roscito J.G."/>
            <person name="Kirilenko B.M."/>
            <person name="Davalos L.M."/>
            <person name="Corthals A.P."/>
            <person name="Power M.L."/>
            <person name="Jones G."/>
            <person name="Ransome R.D."/>
            <person name="Dechmann D.K.N."/>
            <person name="Locatelli A.G."/>
            <person name="Puechmaille S.J."/>
            <person name="Fedrigo O."/>
            <person name="Jarvis E.D."/>
            <person name="Hiller M."/>
            <person name="Vernes S.C."/>
            <person name="Myers E.W."/>
            <person name="Teeling E.C."/>
        </authorList>
    </citation>
    <scope>NUCLEOTIDE SEQUENCE [LARGE SCALE GENOMIC DNA]</scope>
    <source>
        <strain evidence="1">MMolMol1</strain>
        <tissue evidence="1">Muscle</tissue>
    </source>
</reference>